<dbReference type="AlphaFoldDB" id="A0A1V0FYW2"/>
<dbReference type="Gene3D" id="1.10.470.10">
    <property type="entry name" value="Variant Surface Glycoprotein, subunit A, domain 2"/>
    <property type="match status" value="1"/>
</dbReference>
<keyword evidence="5" id="KW-0325">Glycoprotein</keyword>
<dbReference type="Gene3D" id="3.90.150.10">
    <property type="entry name" value="Variant Surface Glycoprotein, subunit A domain 1"/>
    <property type="match status" value="1"/>
</dbReference>
<evidence type="ECO:0000256" key="6">
    <source>
        <dbReference type="ARBA" id="ARBA00023288"/>
    </source>
</evidence>
<dbReference type="SUPFAM" id="SSF58087">
    <property type="entry name" value="Variant surface glycoprotein (N-terminal domain)"/>
    <property type="match status" value="1"/>
</dbReference>
<comment type="subcellular location">
    <subcellularLocation>
        <location evidence="1">Cell membrane</location>
        <topology evidence="1">Lipid-anchor</topology>
        <topology evidence="1">GPI-anchor</topology>
    </subcellularLocation>
</comment>
<proteinExistence type="predicted"/>
<keyword evidence="6" id="KW-0449">Lipoprotein</keyword>
<dbReference type="Pfam" id="PF00913">
    <property type="entry name" value="Trypan_glycop"/>
    <property type="match status" value="1"/>
</dbReference>
<evidence type="ECO:0000256" key="4">
    <source>
        <dbReference type="ARBA" id="ARBA00023136"/>
    </source>
</evidence>
<name>A0A1V0FYW2_9TRYP</name>
<dbReference type="GO" id="GO:0042783">
    <property type="term" value="P:symbiont-mediated evasion of host immune response"/>
    <property type="evidence" value="ECO:0007669"/>
    <property type="project" value="InterPro"/>
</dbReference>
<evidence type="ECO:0000256" key="5">
    <source>
        <dbReference type="ARBA" id="ARBA00023180"/>
    </source>
</evidence>
<dbReference type="EMBL" id="KY404702">
    <property type="protein sequence ID" value="ARB50953.1"/>
    <property type="molecule type" value="Genomic_DNA"/>
</dbReference>
<organism evidence="8">
    <name type="scientific">Trypanosoma brucei</name>
    <dbReference type="NCBI Taxonomy" id="5691"/>
    <lineage>
        <taxon>Eukaryota</taxon>
        <taxon>Discoba</taxon>
        <taxon>Euglenozoa</taxon>
        <taxon>Kinetoplastea</taxon>
        <taxon>Metakinetoplastina</taxon>
        <taxon>Trypanosomatida</taxon>
        <taxon>Trypanosomatidae</taxon>
        <taxon>Trypanosoma</taxon>
    </lineage>
</organism>
<protein>
    <submittedName>
        <fullName evidence="8">Variant surface glycoprotein</fullName>
    </submittedName>
</protein>
<evidence type="ECO:0000256" key="3">
    <source>
        <dbReference type="ARBA" id="ARBA00022622"/>
    </source>
</evidence>
<dbReference type="GO" id="GO:0005886">
    <property type="term" value="C:plasma membrane"/>
    <property type="evidence" value="ECO:0007669"/>
    <property type="project" value="UniProtKB-SubCell"/>
</dbReference>
<dbReference type="GO" id="GO:0098552">
    <property type="term" value="C:side of membrane"/>
    <property type="evidence" value="ECO:0007669"/>
    <property type="project" value="UniProtKB-KW"/>
</dbReference>
<evidence type="ECO:0000256" key="2">
    <source>
        <dbReference type="ARBA" id="ARBA00022475"/>
    </source>
</evidence>
<keyword evidence="4" id="KW-0472">Membrane</keyword>
<sequence length="184" mass="20167">MGLLKVVWQPVRELSEELNTYAGAAMKSSTDQLKATKNSKSAELRTAIYLAQNSGTETVRKVSFLKAYISQKNKAISHLRQTAIPQAIKAVAHAVYLKGNLNEFLNVMTSAKCNTTTGFFETTTTTIATEIASDISGTLCNRKISETSATYLTNSVLRDQGFDNLLSRTEDADNKPPTQPHVTF</sequence>
<feature type="domain" description="Trypanosome variant surface glycoprotein A-type N-terminal" evidence="7">
    <location>
        <begin position="2"/>
        <end position="175"/>
    </location>
</feature>
<accession>A0A1V0FYW2</accession>
<dbReference type="VEuPathDB" id="TriTrypDB:Tb11.v5.0311"/>
<evidence type="ECO:0000259" key="7">
    <source>
        <dbReference type="Pfam" id="PF00913"/>
    </source>
</evidence>
<evidence type="ECO:0000256" key="1">
    <source>
        <dbReference type="ARBA" id="ARBA00004609"/>
    </source>
</evidence>
<keyword evidence="2" id="KW-1003">Cell membrane</keyword>
<evidence type="ECO:0000313" key="8">
    <source>
        <dbReference type="EMBL" id="ARB50953.1"/>
    </source>
</evidence>
<keyword evidence="3" id="KW-0336">GPI-anchor</keyword>
<dbReference type="InterPro" id="IPR001812">
    <property type="entry name" value="Trypano_VSG_A_N_dom"/>
</dbReference>
<reference evidence="8" key="1">
    <citation type="submission" date="2016-12" db="EMBL/GenBank/DDBJ databases">
        <title>Extending the VSGnome of Trypanosoma brucei strain TREU927.</title>
        <authorList>
            <person name="Cross G.A."/>
        </authorList>
    </citation>
    <scope>NUCLEOTIDE SEQUENCE</scope>
    <source>
        <strain evidence="8">Tb927.99.2072</strain>
    </source>
</reference>